<sequence length="219" mass="24426">MPPTVIRMPNSSSGVGRGGGGHFNEPRNRGIRIGCCRVCTCVNLEFFMSKNGILKIFEIILGSFCQTLLIQFGMDSAKDIGEAFHGFLTTVSACLTTTSILLLCYAISARTFHLVRQSIFEVMYNAISCFMYLSASSYMGFAVNVWLYPKFLLFKNTGGVHSAYPAMTAVYVSFHIEFRSNFSIANYYINLVFQYMGTIVGIVYGLDAFVAFRYLKGYS</sequence>
<dbReference type="OrthoDB" id="10044855at2759"/>
<evidence type="ECO:0000313" key="6">
    <source>
        <dbReference type="EnsemblMetazoa" id="AAEL009493-PB"/>
    </source>
</evidence>
<accession>A0A6I8THK5</accession>
<keyword evidence="4 5" id="KW-0472">Membrane</keyword>
<reference evidence="6 7" key="1">
    <citation type="submission" date="2017-06" db="EMBL/GenBank/DDBJ databases">
        <title>Aedes aegypti genome working group (AGWG) sequencing and assembly.</title>
        <authorList>
            <consortium name="Aedes aegypti Genome Working Group (AGWG)"/>
            <person name="Matthews B.J."/>
        </authorList>
    </citation>
    <scope>NUCLEOTIDE SEQUENCE [LARGE SCALE GENOMIC DNA]</scope>
    <source>
        <strain evidence="6 7">LVP_AGWG</strain>
    </source>
</reference>
<dbReference type="AlphaFoldDB" id="A0A6I8THK5"/>
<evidence type="ECO:0000256" key="3">
    <source>
        <dbReference type="ARBA" id="ARBA00022989"/>
    </source>
</evidence>
<gene>
    <name evidence="6" type="primary">5572007</name>
</gene>
<reference evidence="6" key="2">
    <citation type="submission" date="2020-05" db="UniProtKB">
        <authorList>
            <consortium name="EnsemblMetazoa"/>
        </authorList>
    </citation>
    <scope>IDENTIFICATION</scope>
    <source>
        <strain evidence="6">LVP_AGWG</strain>
    </source>
</reference>
<dbReference type="EnsemblMetazoa" id="AAEL009493-RB">
    <property type="protein sequence ID" value="AAEL009493-PB"/>
    <property type="gene ID" value="AAEL009493"/>
</dbReference>
<name>A0A6I8THK5_AEDAE</name>
<dbReference type="FunCoup" id="A0A6I8THK5">
    <property type="interactions" value="24"/>
</dbReference>
<keyword evidence="3" id="KW-1133">Transmembrane helix</keyword>
<evidence type="ECO:0000256" key="2">
    <source>
        <dbReference type="ARBA" id="ARBA00022692"/>
    </source>
</evidence>
<evidence type="ECO:0000256" key="1">
    <source>
        <dbReference type="ARBA" id="ARBA00004141"/>
    </source>
</evidence>
<keyword evidence="2 5" id="KW-0812">Transmembrane</keyword>
<dbReference type="Proteomes" id="UP000008820">
    <property type="component" value="Chromosome 1"/>
</dbReference>
<evidence type="ECO:0000313" key="7">
    <source>
        <dbReference type="Proteomes" id="UP000008820"/>
    </source>
</evidence>
<organism evidence="6 7">
    <name type="scientific">Aedes aegypti</name>
    <name type="common">Yellowfever mosquito</name>
    <name type="synonym">Culex aegypti</name>
    <dbReference type="NCBI Taxonomy" id="7159"/>
    <lineage>
        <taxon>Eukaryota</taxon>
        <taxon>Metazoa</taxon>
        <taxon>Ecdysozoa</taxon>
        <taxon>Arthropoda</taxon>
        <taxon>Hexapoda</taxon>
        <taxon>Insecta</taxon>
        <taxon>Pterygota</taxon>
        <taxon>Neoptera</taxon>
        <taxon>Endopterygota</taxon>
        <taxon>Diptera</taxon>
        <taxon>Nematocera</taxon>
        <taxon>Culicoidea</taxon>
        <taxon>Culicidae</taxon>
        <taxon>Culicinae</taxon>
        <taxon>Aedini</taxon>
        <taxon>Aedes</taxon>
        <taxon>Stegomyia</taxon>
    </lineage>
</organism>
<evidence type="ECO:0000256" key="4">
    <source>
        <dbReference type="ARBA" id="ARBA00023136"/>
    </source>
</evidence>
<proteinExistence type="predicted"/>
<evidence type="ECO:0000256" key="5">
    <source>
        <dbReference type="PROSITE-ProRule" id="PRU00581"/>
    </source>
</evidence>
<dbReference type="InterPro" id="IPR008253">
    <property type="entry name" value="Marvel"/>
</dbReference>
<comment type="subcellular location">
    <subcellularLocation>
        <location evidence="1">Membrane</location>
        <topology evidence="1">Multi-pass membrane protein</topology>
    </subcellularLocation>
</comment>
<protein>
    <submittedName>
        <fullName evidence="6">Uncharacterized protein</fullName>
    </submittedName>
</protein>
<dbReference type="GO" id="GO:0016020">
    <property type="term" value="C:membrane"/>
    <property type="evidence" value="ECO:0007669"/>
    <property type="project" value="UniProtKB-SubCell"/>
</dbReference>
<keyword evidence="7" id="KW-1185">Reference proteome</keyword>
<dbReference type="PROSITE" id="PS51225">
    <property type="entry name" value="MARVEL"/>
    <property type="match status" value="1"/>
</dbReference>
<dbReference type="InParanoid" id="A0A6I8THK5"/>